<dbReference type="GeneID" id="123389690"/>
<accession>A0A8U0UTN5</accession>
<feature type="compositionally biased region" description="Gly residues" evidence="1">
    <location>
        <begin position="217"/>
        <end position="229"/>
    </location>
</feature>
<proteinExistence type="predicted"/>
<gene>
    <name evidence="3" type="primary">LOC123389690</name>
</gene>
<keyword evidence="2" id="KW-1185">Reference proteome</keyword>
<dbReference type="Proteomes" id="UP000000715">
    <property type="component" value="Unplaced"/>
</dbReference>
<name>A0A8U0UTN5_MUSPF</name>
<evidence type="ECO:0000313" key="2">
    <source>
        <dbReference type="Proteomes" id="UP000000715"/>
    </source>
</evidence>
<evidence type="ECO:0000256" key="1">
    <source>
        <dbReference type="SAM" id="MobiDB-lite"/>
    </source>
</evidence>
<feature type="compositionally biased region" description="Low complexity" evidence="1">
    <location>
        <begin position="230"/>
        <end position="252"/>
    </location>
</feature>
<feature type="compositionally biased region" description="Polar residues" evidence="1">
    <location>
        <begin position="318"/>
        <end position="327"/>
    </location>
</feature>
<feature type="compositionally biased region" description="Low complexity" evidence="1">
    <location>
        <begin position="143"/>
        <end position="155"/>
    </location>
</feature>
<feature type="compositionally biased region" description="Gly residues" evidence="1">
    <location>
        <begin position="165"/>
        <end position="177"/>
    </location>
</feature>
<feature type="compositionally biased region" description="Basic and acidic residues" evidence="1">
    <location>
        <begin position="266"/>
        <end position="283"/>
    </location>
</feature>
<feature type="compositionally biased region" description="Low complexity" evidence="1">
    <location>
        <begin position="206"/>
        <end position="216"/>
    </location>
</feature>
<evidence type="ECO:0000313" key="3">
    <source>
        <dbReference type="RefSeq" id="XP_044927840.1"/>
    </source>
</evidence>
<reference evidence="3" key="1">
    <citation type="submission" date="2025-08" db="UniProtKB">
        <authorList>
            <consortium name="RefSeq"/>
        </authorList>
    </citation>
    <scope>IDENTIFICATION</scope>
    <source>
        <tissue evidence="3">Brain</tissue>
    </source>
</reference>
<dbReference type="AlphaFoldDB" id="A0A8U0UTN5"/>
<organism evidence="2 3">
    <name type="scientific">Mustela putorius furo</name>
    <name type="common">European domestic ferret</name>
    <name type="synonym">Mustela furo</name>
    <dbReference type="NCBI Taxonomy" id="9669"/>
    <lineage>
        <taxon>Eukaryota</taxon>
        <taxon>Metazoa</taxon>
        <taxon>Chordata</taxon>
        <taxon>Craniata</taxon>
        <taxon>Vertebrata</taxon>
        <taxon>Euteleostomi</taxon>
        <taxon>Mammalia</taxon>
        <taxon>Eutheria</taxon>
        <taxon>Laurasiatheria</taxon>
        <taxon>Carnivora</taxon>
        <taxon>Caniformia</taxon>
        <taxon>Musteloidea</taxon>
        <taxon>Mustelidae</taxon>
        <taxon>Mustelinae</taxon>
        <taxon>Mustela</taxon>
    </lineage>
</organism>
<protein>
    <submittedName>
        <fullName evidence="3">Translation initiation factor IF-2-like</fullName>
    </submittedName>
</protein>
<feature type="region of interest" description="Disordered" evidence="1">
    <location>
        <begin position="118"/>
        <end position="381"/>
    </location>
</feature>
<dbReference type="RefSeq" id="XP_044927840.1">
    <property type="nucleotide sequence ID" value="XM_045071905.1"/>
</dbReference>
<sequence>MGQDRRRTDMDYGPIHKKFPGKHSRWYLDGRRGFADVTKDLEMKRRSYVIQEGSACTRQCPYKTEAEGIGPTQEEVNFSLLLCFERGSGPSDKLPPELASHKQTHKTRPQVLLNALRLSPGPQKLEMPPSGPARYTDPERPPWARWSAAPGAGAPPRERPPQQQAGGGRRAGRGLGRGAAPARLRPTVLAPRGAGSRWLPSAPGVRPARASRAGLRPRGGPGGGEGRGAPAGRAGPPRARAGRRGVPSARSARPPPQHLALADSGPRGRDTSRGAAARKEGPGGRRRPGGSRGPGSPAPAGAQERRFAGFPPNPKLFQPTQACSSRVSAAGGAARERLGTHTRPPTRGRRDWEGPANLSQRRRDVNCEHSTPWSPQIPGESVRVSPRASLRFPLPLGLQLLYYCGLKKGFKKERWRGAEIHRRIVKATCV</sequence>